<dbReference type="EMBL" id="CM047907">
    <property type="protein sequence ID" value="KAJ0084542.1"/>
    <property type="molecule type" value="Genomic_DNA"/>
</dbReference>
<comment type="caution">
    <text evidence="1">The sequence shown here is derived from an EMBL/GenBank/DDBJ whole genome shotgun (WGS) entry which is preliminary data.</text>
</comment>
<name>A0ACC1ABY0_9ROSI</name>
<evidence type="ECO:0000313" key="2">
    <source>
        <dbReference type="Proteomes" id="UP001164250"/>
    </source>
</evidence>
<protein>
    <submittedName>
        <fullName evidence="1">Uncharacterized protein</fullName>
    </submittedName>
</protein>
<accession>A0ACC1ABY0</accession>
<sequence>MNDYIKIINHLVNTPKDVEILAQKGIIENRLWDSEGVSILFHNLKETTVDTENFYYSGLIEDLNAYCKSPWHRRKATLKQKRPKTLLTLKCSALVILHVDCGGVNGILPGGSCWCWRFSWGCNVDELAALQKVCAVWVGSEGHYSFWLFQQVFSVFFMVTRTKFTFICKCYLERAAVYRFRLGAWLLGMSRSRLCRAVPVL</sequence>
<evidence type="ECO:0000313" key="1">
    <source>
        <dbReference type="EMBL" id="KAJ0084542.1"/>
    </source>
</evidence>
<dbReference type="Proteomes" id="UP001164250">
    <property type="component" value="Chromosome 11"/>
</dbReference>
<organism evidence="1 2">
    <name type="scientific">Pistacia atlantica</name>
    <dbReference type="NCBI Taxonomy" id="434234"/>
    <lineage>
        <taxon>Eukaryota</taxon>
        <taxon>Viridiplantae</taxon>
        <taxon>Streptophyta</taxon>
        <taxon>Embryophyta</taxon>
        <taxon>Tracheophyta</taxon>
        <taxon>Spermatophyta</taxon>
        <taxon>Magnoliopsida</taxon>
        <taxon>eudicotyledons</taxon>
        <taxon>Gunneridae</taxon>
        <taxon>Pentapetalae</taxon>
        <taxon>rosids</taxon>
        <taxon>malvids</taxon>
        <taxon>Sapindales</taxon>
        <taxon>Anacardiaceae</taxon>
        <taxon>Pistacia</taxon>
    </lineage>
</organism>
<proteinExistence type="predicted"/>
<gene>
    <name evidence="1" type="ORF">Patl1_29644</name>
</gene>
<reference evidence="2" key="1">
    <citation type="journal article" date="2023" name="G3 (Bethesda)">
        <title>Genome assembly and association tests identify interacting loci associated with vigor, precocity, and sex in interspecific pistachio rootstocks.</title>
        <authorList>
            <person name="Palmer W."/>
            <person name="Jacygrad E."/>
            <person name="Sagayaradj S."/>
            <person name="Cavanaugh K."/>
            <person name="Han R."/>
            <person name="Bertier L."/>
            <person name="Beede B."/>
            <person name="Kafkas S."/>
            <person name="Golino D."/>
            <person name="Preece J."/>
            <person name="Michelmore R."/>
        </authorList>
    </citation>
    <scope>NUCLEOTIDE SEQUENCE [LARGE SCALE GENOMIC DNA]</scope>
</reference>
<keyword evidence="2" id="KW-1185">Reference proteome</keyword>